<dbReference type="NCBIfam" id="NF005458">
    <property type="entry name" value="PRK07053.1"/>
    <property type="match status" value="1"/>
</dbReference>
<dbReference type="InterPro" id="IPR017926">
    <property type="entry name" value="GATASE"/>
</dbReference>
<dbReference type="SUPFAM" id="SSF52317">
    <property type="entry name" value="Class I glutamine amidotransferase-like"/>
    <property type="match status" value="1"/>
</dbReference>
<accession>A0A1I6JCS3</accession>
<dbReference type="CDD" id="cd01741">
    <property type="entry name" value="GATase1_1"/>
    <property type="match status" value="1"/>
</dbReference>
<name>A0A1I6JCS3_9SPHN</name>
<dbReference type="EMBL" id="FOZG01000001">
    <property type="protein sequence ID" value="SFR76747.1"/>
    <property type="molecule type" value="Genomic_DNA"/>
</dbReference>
<dbReference type="RefSeq" id="WP_093309319.1">
    <property type="nucleotide sequence ID" value="NZ_FOZG01000001.1"/>
</dbReference>
<proteinExistence type="predicted"/>
<gene>
    <name evidence="2" type="ORF">SAMN05192580_0114</name>
</gene>
<reference evidence="2 3" key="1">
    <citation type="submission" date="2016-10" db="EMBL/GenBank/DDBJ databases">
        <authorList>
            <person name="de Groot N.N."/>
        </authorList>
    </citation>
    <scope>NUCLEOTIDE SEQUENCE [LARGE SCALE GENOMIC DNA]</scope>
    <source>
        <strain evidence="2 3">S5-249</strain>
    </source>
</reference>
<organism evidence="2 3">
    <name type="scientific">Sphingomonas jatrophae</name>
    <dbReference type="NCBI Taxonomy" id="1166337"/>
    <lineage>
        <taxon>Bacteria</taxon>
        <taxon>Pseudomonadati</taxon>
        <taxon>Pseudomonadota</taxon>
        <taxon>Alphaproteobacteria</taxon>
        <taxon>Sphingomonadales</taxon>
        <taxon>Sphingomonadaceae</taxon>
        <taxon>Sphingomonas</taxon>
    </lineage>
</organism>
<protein>
    <submittedName>
        <fullName evidence="2">GMP synthase (Glutamine-hydrolysing)</fullName>
    </submittedName>
</protein>
<keyword evidence="3" id="KW-1185">Reference proteome</keyword>
<dbReference type="InterPro" id="IPR044992">
    <property type="entry name" value="ChyE-like"/>
</dbReference>
<dbReference type="STRING" id="1166337.SAMN05192580_0114"/>
<dbReference type="GO" id="GO:0005829">
    <property type="term" value="C:cytosol"/>
    <property type="evidence" value="ECO:0007669"/>
    <property type="project" value="TreeGrafter"/>
</dbReference>
<dbReference type="Proteomes" id="UP000198824">
    <property type="component" value="Unassembled WGS sequence"/>
</dbReference>
<feature type="domain" description="Glutamine amidotransferase" evidence="1">
    <location>
        <begin position="40"/>
        <end position="184"/>
    </location>
</feature>
<dbReference type="InterPro" id="IPR029062">
    <property type="entry name" value="Class_I_gatase-like"/>
</dbReference>
<dbReference type="Gene3D" id="3.40.50.880">
    <property type="match status" value="1"/>
</dbReference>
<evidence type="ECO:0000313" key="2">
    <source>
        <dbReference type="EMBL" id="SFR76747.1"/>
    </source>
</evidence>
<evidence type="ECO:0000259" key="1">
    <source>
        <dbReference type="Pfam" id="PF00117"/>
    </source>
</evidence>
<sequence>MKRGLIVRHTPYEGIAGFRQPIEAAGYVLDRVDVSDCAFRETDFLAPDLLLMMGGPMGVYERHAYPWIDCEVDRLAERLARGLPTLGVCLGAQMIAASLGSNVFAGPTKEVGFAPVMLTAAGQASPLRHIAGVPVLHWHGDTFDLPEGVELLASTERYAHQAFRKGPTLLALQCHAEMGLDPRFEAWLAGADEYVAEGGTDPASLRAAHAALGAQAVAAGRRMIVEWLAGL</sequence>
<dbReference type="Pfam" id="PF00117">
    <property type="entry name" value="GATase"/>
    <property type="match status" value="1"/>
</dbReference>
<dbReference type="PANTHER" id="PTHR42695">
    <property type="entry name" value="GLUTAMINE AMIDOTRANSFERASE YLR126C-RELATED"/>
    <property type="match status" value="1"/>
</dbReference>
<dbReference type="PANTHER" id="PTHR42695:SF5">
    <property type="entry name" value="GLUTAMINE AMIDOTRANSFERASE YLR126C-RELATED"/>
    <property type="match status" value="1"/>
</dbReference>
<dbReference type="AlphaFoldDB" id="A0A1I6JCS3"/>
<dbReference type="PROSITE" id="PS51273">
    <property type="entry name" value="GATASE_TYPE_1"/>
    <property type="match status" value="1"/>
</dbReference>
<dbReference type="OrthoDB" id="9813383at2"/>
<evidence type="ECO:0000313" key="3">
    <source>
        <dbReference type="Proteomes" id="UP000198824"/>
    </source>
</evidence>